<dbReference type="Pfam" id="PF01614">
    <property type="entry name" value="IclR_C"/>
    <property type="match status" value="1"/>
</dbReference>
<evidence type="ECO:0000259" key="4">
    <source>
        <dbReference type="PROSITE" id="PS51077"/>
    </source>
</evidence>
<dbReference type="AlphaFoldDB" id="A0A0M9WP60"/>
<dbReference type="Proteomes" id="UP000037712">
    <property type="component" value="Unassembled WGS sequence"/>
</dbReference>
<dbReference type="PROSITE" id="PS51078">
    <property type="entry name" value="ICLR_ED"/>
    <property type="match status" value="1"/>
</dbReference>
<dbReference type="GO" id="GO:0045892">
    <property type="term" value="P:negative regulation of DNA-templated transcription"/>
    <property type="evidence" value="ECO:0007669"/>
    <property type="project" value="TreeGrafter"/>
</dbReference>
<sequence length="253" mass="26977">MSSRNPEEQDPGQPPTGVLRRAARILDVFAAKAGTSPAGLTLTQVVVATGLPQASVHRALEQLVALDWLRREGMEYRLGMRMVELGSAAVDADALRLAALPSLRWLHQQTGCIVQLGVLDGDDVVYLERIGGESLPAIKTRAGSRTPARQSTIGTALLALESAPSVVDLAIVRVRESRIAYKRDGCLEGFACLAAPIGPQGYGRPAAISVFGSARRVDNEQQVRIPLQSAAAAIWQRLNAPATPHPVAEKVRA</sequence>
<dbReference type="GO" id="GO:0003677">
    <property type="term" value="F:DNA binding"/>
    <property type="evidence" value="ECO:0007669"/>
    <property type="project" value="UniProtKB-KW"/>
</dbReference>
<dbReference type="PATRIC" id="fig|1441923.3.peg.2265"/>
<keyword evidence="2" id="KW-0238">DNA-binding</keyword>
<dbReference type="RefSeq" id="WP_003939379.1">
    <property type="nucleotide sequence ID" value="NZ_AZYO01000020.1"/>
</dbReference>
<feature type="domain" description="IclR-ED" evidence="5">
    <location>
        <begin position="81"/>
        <end position="253"/>
    </location>
</feature>
<dbReference type="SUPFAM" id="SSF46785">
    <property type="entry name" value="Winged helix' DNA-binding domain"/>
    <property type="match status" value="1"/>
</dbReference>
<dbReference type="Gene3D" id="3.30.450.40">
    <property type="match status" value="2"/>
</dbReference>
<reference evidence="6 7" key="1">
    <citation type="journal article" date="2015" name="Genome Announc.">
        <title>Draft Genome Sequence of Rhodococcus rhodochrous Strain KG-21, a Soil Isolate from Oil Fields of Krishna-Godavari Basin, India.</title>
        <authorList>
            <person name="Dawar C."/>
            <person name="Aggarwal R.K."/>
        </authorList>
    </citation>
    <scope>NUCLEOTIDE SEQUENCE [LARGE SCALE GENOMIC DNA]</scope>
    <source>
        <strain evidence="6 7">KG-21</strain>
    </source>
</reference>
<accession>A0A0M9WP60</accession>
<dbReference type="InterPro" id="IPR029016">
    <property type="entry name" value="GAF-like_dom_sf"/>
</dbReference>
<dbReference type="SUPFAM" id="SSF55781">
    <property type="entry name" value="GAF domain-like"/>
    <property type="match status" value="1"/>
</dbReference>
<dbReference type="EMBL" id="AZYO01000020">
    <property type="protein sequence ID" value="KOS56330.1"/>
    <property type="molecule type" value="Genomic_DNA"/>
</dbReference>
<organism evidence="6 7">
    <name type="scientific">Rhodococcus rhodochrous KG-21</name>
    <dbReference type="NCBI Taxonomy" id="1441923"/>
    <lineage>
        <taxon>Bacteria</taxon>
        <taxon>Bacillati</taxon>
        <taxon>Actinomycetota</taxon>
        <taxon>Actinomycetes</taxon>
        <taxon>Mycobacteriales</taxon>
        <taxon>Nocardiaceae</taxon>
        <taxon>Rhodococcus</taxon>
    </lineage>
</organism>
<evidence type="ECO:0000256" key="3">
    <source>
        <dbReference type="ARBA" id="ARBA00023163"/>
    </source>
</evidence>
<evidence type="ECO:0000313" key="7">
    <source>
        <dbReference type="Proteomes" id="UP000037712"/>
    </source>
</evidence>
<gene>
    <name evidence="6" type="ORF">Z051_10235</name>
</gene>
<dbReference type="InterPro" id="IPR036388">
    <property type="entry name" value="WH-like_DNA-bd_sf"/>
</dbReference>
<dbReference type="GO" id="GO:0003700">
    <property type="term" value="F:DNA-binding transcription factor activity"/>
    <property type="evidence" value="ECO:0007669"/>
    <property type="project" value="TreeGrafter"/>
</dbReference>
<proteinExistence type="predicted"/>
<protein>
    <submittedName>
        <fullName evidence="6">Transcriptional regulator</fullName>
    </submittedName>
</protein>
<dbReference type="Gene3D" id="1.10.10.10">
    <property type="entry name" value="Winged helix-like DNA-binding domain superfamily/Winged helix DNA-binding domain"/>
    <property type="match status" value="1"/>
</dbReference>
<dbReference type="Pfam" id="PF09339">
    <property type="entry name" value="HTH_IclR"/>
    <property type="match status" value="1"/>
</dbReference>
<comment type="caution">
    <text evidence="6">The sequence shown here is derived from an EMBL/GenBank/DDBJ whole genome shotgun (WGS) entry which is preliminary data.</text>
</comment>
<dbReference type="InterPro" id="IPR050707">
    <property type="entry name" value="HTH_MetabolicPath_Reg"/>
</dbReference>
<name>A0A0M9WP60_RHORH</name>
<keyword evidence="3" id="KW-0804">Transcription</keyword>
<dbReference type="InterPro" id="IPR014757">
    <property type="entry name" value="Tscrpt_reg_IclR_C"/>
</dbReference>
<dbReference type="PROSITE" id="PS51077">
    <property type="entry name" value="HTH_ICLR"/>
    <property type="match status" value="1"/>
</dbReference>
<dbReference type="SMART" id="SM00346">
    <property type="entry name" value="HTH_ICLR"/>
    <property type="match status" value="1"/>
</dbReference>
<evidence type="ECO:0000256" key="2">
    <source>
        <dbReference type="ARBA" id="ARBA00023125"/>
    </source>
</evidence>
<keyword evidence="1" id="KW-0805">Transcription regulation</keyword>
<evidence type="ECO:0000256" key="1">
    <source>
        <dbReference type="ARBA" id="ARBA00023015"/>
    </source>
</evidence>
<evidence type="ECO:0000313" key="6">
    <source>
        <dbReference type="EMBL" id="KOS56330.1"/>
    </source>
</evidence>
<dbReference type="PANTHER" id="PTHR30136">
    <property type="entry name" value="HELIX-TURN-HELIX TRANSCRIPTIONAL REGULATOR, ICLR FAMILY"/>
    <property type="match status" value="1"/>
</dbReference>
<dbReference type="PANTHER" id="PTHR30136:SF24">
    <property type="entry name" value="HTH-TYPE TRANSCRIPTIONAL REPRESSOR ALLR"/>
    <property type="match status" value="1"/>
</dbReference>
<dbReference type="InterPro" id="IPR005471">
    <property type="entry name" value="Tscrpt_reg_IclR_N"/>
</dbReference>
<reference evidence="7" key="2">
    <citation type="submission" date="2015-01" db="EMBL/GenBank/DDBJ databases">
        <title>Draft genome sequence of potential hydrocarbon metabolising strain of Rhodococcus rhodochrous.</title>
        <authorList>
            <person name="Aggarwal R.K."/>
            <person name="Dawar C."/>
        </authorList>
    </citation>
    <scope>NUCLEOTIDE SEQUENCE [LARGE SCALE GENOMIC DNA]</scope>
    <source>
        <strain evidence="7">KG-21</strain>
    </source>
</reference>
<feature type="domain" description="HTH iclR-type" evidence="4">
    <location>
        <begin position="16"/>
        <end position="80"/>
    </location>
</feature>
<dbReference type="InterPro" id="IPR036390">
    <property type="entry name" value="WH_DNA-bd_sf"/>
</dbReference>
<evidence type="ECO:0000259" key="5">
    <source>
        <dbReference type="PROSITE" id="PS51078"/>
    </source>
</evidence>